<dbReference type="OrthoDB" id="9797506at2"/>
<reference evidence="2 3" key="1">
    <citation type="submission" date="2017-10" db="EMBL/GenBank/DDBJ databases">
        <title>Sedimentibacterium mangrovi gen. nov., sp. nov., a novel member of family Phyllobacteriacea isolated from mangrove sediment.</title>
        <authorList>
            <person name="Liao H."/>
            <person name="Tian Y."/>
        </authorList>
    </citation>
    <scope>NUCLEOTIDE SEQUENCE [LARGE SCALE GENOMIC DNA]</scope>
    <source>
        <strain evidence="2 3">X9-2-2</strain>
    </source>
</reference>
<gene>
    <name evidence="2" type="ORF">CSC94_04785</name>
</gene>
<feature type="chain" id="PRO_5013746706" evidence="1">
    <location>
        <begin position="22"/>
        <end position="125"/>
    </location>
</feature>
<dbReference type="Pfam" id="PF01161">
    <property type="entry name" value="PBP"/>
    <property type="match status" value="1"/>
</dbReference>
<sequence length="125" mass="13451">MRLMSVPFVLAALTFAAPASAMSLSFSWGPTAKCFDSKSPPMTLSGVPKGTVKLRFRMVDLNKPDYPHGGGTVRWSSGARGSLPYGAFRYKGPCPPSPHVYRFTVEALDGSGKALAKAQAKRRFP</sequence>
<dbReference type="Gene3D" id="3.90.280.10">
    <property type="entry name" value="PEBP-like"/>
    <property type="match status" value="1"/>
</dbReference>
<feature type="signal peptide" evidence="1">
    <location>
        <begin position="1"/>
        <end position="21"/>
    </location>
</feature>
<proteinExistence type="predicted"/>
<dbReference type="EMBL" id="PDVP01000002">
    <property type="protein sequence ID" value="PHP67990.1"/>
    <property type="molecule type" value="Genomic_DNA"/>
</dbReference>
<dbReference type="AlphaFoldDB" id="A0A2G1QRA2"/>
<evidence type="ECO:0000256" key="1">
    <source>
        <dbReference type="SAM" id="SignalP"/>
    </source>
</evidence>
<dbReference type="InterPro" id="IPR036610">
    <property type="entry name" value="PEBP-like_sf"/>
</dbReference>
<accession>A0A2G1QRA2</accession>
<name>A0A2G1QRA2_9HYPH</name>
<dbReference type="Proteomes" id="UP000221168">
    <property type="component" value="Unassembled WGS sequence"/>
</dbReference>
<keyword evidence="1" id="KW-0732">Signal</keyword>
<dbReference type="SUPFAM" id="SSF49777">
    <property type="entry name" value="PEBP-like"/>
    <property type="match status" value="1"/>
</dbReference>
<comment type="caution">
    <text evidence="2">The sequence shown here is derived from an EMBL/GenBank/DDBJ whole genome shotgun (WGS) entry which is preliminary data.</text>
</comment>
<evidence type="ECO:0000313" key="3">
    <source>
        <dbReference type="Proteomes" id="UP000221168"/>
    </source>
</evidence>
<dbReference type="InterPro" id="IPR008914">
    <property type="entry name" value="PEBP"/>
</dbReference>
<protein>
    <submittedName>
        <fullName evidence="2">Phospholipid-binding protein</fullName>
    </submittedName>
</protein>
<dbReference type="RefSeq" id="WP_099304343.1">
    <property type="nucleotide sequence ID" value="NZ_PDVP01000002.1"/>
</dbReference>
<organism evidence="2 3">
    <name type="scientific">Zhengella mangrovi</name>
    <dbReference type="NCBI Taxonomy" id="1982044"/>
    <lineage>
        <taxon>Bacteria</taxon>
        <taxon>Pseudomonadati</taxon>
        <taxon>Pseudomonadota</taxon>
        <taxon>Alphaproteobacteria</taxon>
        <taxon>Hyphomicrobiales</taxon>
        <taxon>Notoacmeibacteraceae</taxon>
        <taxon>Zhengella</taxon>
    </lineage>
</organism>
<evidence type="ECO:0000313" key="2">
    <source>
        <dbReference type="EMBL" id="PHP67990.1"/>
    </source>
</evidence>
<keyword evidence="3" id="KW-1185">Reference proteome</keyword>